<dbReference type="EMBL" id="CACVKT020000415">
    <property type="protein sequence ID" value="CAC5358908.1"/>
    <property type="molecule type" value="Genomic_DNA"/>
</dbReference>
<dbReference type="OrthoDB" id="3863715at2759"/>
<sequence>MTKSDTLEESNMASYDEAFKRGPISEKSDSLSSVKPVVVEESDVFSYFHKEATRSLFITISEMYKAVGAVVPDRSVMGLQRIKGLWRIYLDTLKDQECLLSEGLEIRGKSISIYSINPRVRIQENSTDVKIRIKDVPLSADDGHILRALEGYNCVIMKHLRERLRYKGMISNCQTGERIVYCEDPLISAIPSLFQLENIEQRLFTKVNIMITLNATSVWNLDTKPKILKMIGSVESVVNQATGKMNAPVTCLLSRIKKVLRAHIMKITTSRATLIYNNKKTIMKIEMLCNQLRM</sequence>
<evidence type="ECO:0000313" key="2">
    <source>
        <dbReference type="Proteomes" id="UP000507470"/>
    </source>
</evidence>
<dbReference type="Proteomes" id="UP000507470">
    <property type="component" value="Unassembled WGS sequence"/>
</dbReference>
<reference evidence="1 2" key="1">
    <citation type="submission" date="2020-06" db="EMBL/GenBank/DDBJ databases">
        <authorList>
            <person name="Li R."/>
            <person name="Bekaert M."/>
        </authorList>
    </citation>
    <scope>NUCLEOTIDE SEQUENCE [LARGE SCALE GENOMIC DNA]</scope>
    <source>
        <strain evidence="2">wild</strain>
    </source>
</reference>
<protein>
    <submittedName>
        <fullName evidence="1">Uncharacterized protein</fullName>
    </submittedName>
</protein>
<name>A0A6J8A0F0_MYTCO</name>
<accession>A0A6J8A0F0</accession>
<gene>
    <name evidence="1" type="ORF">MCOR_1960</name>
</gene>
<proteinExistence type="predicted"/>
<keyword evidence="2" id="KW-1185">Reference proteome</keyword>
<organism evidence="1 2">
    <name type="scientific">Mytilus coruscus</name>
    <name type="common">Sea mussel</name>
    <dbReference type="NCBI Taxonomy" id="42192"/>
    <lineage>
        <taxon>Eukaryota</taxon>
        <taxon>Metazoa</taxon>
        <taxon>Spiralia</taxon>
        <taxon>Lophotrochozoa</taxon>
        <taxon>Mollusca</taxon>
        <taxon>Bivalvia</taxon>
        <taxon>Autobranchia</taxon>
        <taxon>Pteriomorphia</taxon>
        <taxon>Mytilida</taxon>
        <taxon>Mytiloidea</taxon>
        <taxon>Mytilidae</taxon>
        <taxon>Mytilinae</taxon>
        <taxon>Mytilus</taxon>
    </lineage>
</organism>
<evidence type="ECO:0000313" key="1">
    <source>
        <dbReference type="EMBL" id="CAC5358908.1"/>
    </source>
</evidence>
<dbReference type="AlphaFoldDB" id="A0A6J8A0F0"/>